<accession>Q0ZP76</accession>
<reference evidence="1 2" key="1">
    <citation type="journal article" date="2006" name="J. Virol.">
        <title>Sequence analysis and organization of the Neodiprion abietis nucleopolyhedrovirus genome.</title>
        <authorList>
            <person name="Duffy S.P."/>
            <person name="Young A.M."/>
            <person name="Morin B."/>
            <person name="Lucarotti C.J."/>
            <person name="Koop B.F."/>
            <person name="Levin D.B."/>
        </authorList>
    </citation>
    <scope>NUCLEOTIDE SEQUENCE [LARGE SCALE GENOMIC DNA]</scope>
</reference>
<sequence length="56" mass="6522">MCWTLEPNKCDISTCRMCWTLEPNKCDILQSVRLSYVCDILDLNLSNVLDPRAQQM</sequence>
<dbReference type="KEGG" id="vg:4179157"/>
<dbReference type="Proteomes" id="UP000242804">
    <property type="component" value="Segment"/>
</dbReference>
<name>Q0ZP76_9CBAC</name>
<organism evidence="1 2">
    <name type="scientific">Neodiprion abietis nucleopolyhedrovirus</name>
    <dbReference type="NCBI Taxonomy" id="204507"/>
    <lineage>
        <taxon>Viruses</taxon>
        <taxon>Viruses incertae sedis</taxon>
        <taxon>Naldaviricetes</taxon>
        <taxon>Lefavirales</taxon>
        <taxon>Baculoviridae</taxon>
        <taxon>Gammabaculovirus</taxon>
        <taxon>Gammabaculovirus neabietis</taxon>
    </lineage>
</organism>
<dbReference type="RefSeq" id="YP_667852.1">
    <property type="nucleotide sequence ID" value="NC_008252.1"/>
</dbReference>
<evidence type="ECO:0000313" key="1">
    <source>
        <dbReference type="EMBL" id="ABC74878.1"/>
    </source>
</evidence>
<dbReference type="GeneID" id="4179157"/>
<dbReference type="EMBL" id="DQ317692">
    <property type="protein sequence ID" value="ABC74878.1"/>
    <property type="molecule type" value="Genomic_DNA"/>
</dbReference>
<proteinExistence type="predicted"/>
<protein>
    <submittedName>
        <fullName evidence="1">Uncharacterized protein</fullName>
    </submittedName>
</protein>
<evidence type="ECO:0000313" key="2">
    <source>
        <dbReference type="Proteomes" id="UP000242804"/>
    </source>
</evidence>
<keyword evidence="2" id="KW-1185">Reference proteome</keyword>